<keyword evidence="1" id="KW-0963">Cytoplasm</keyword>
<dbReference type="Gene3D" id="1.10.10.10">
    <property type="entry name" value="Winged helix-like DNA-binding domain superfamily/Winged helix DNA-binding domain"/>
    <property type="match status" value="2"/>
</dbReference>
<dbReference type="GO" id="GO:0051301">
    <property type="term" value="P:cell division"/>
    <property type="evidence" value="ECO:0007669"/>
    <property type="project" value="UniProtKB-KW"/>
</dbReference>
<keyword evidence="3" id="KW-0159">Chromosome partition</keyword>
<evidence type="ECO:0000256" key="1">
    <source>
        <dbReference type="ARBA" id="ARBA00022490"/>
    </source>
</evidence>
<dbReference type="PANTHER" id="PTHR34298">
    <property type="entry name" value="SEGREGATION AND CONDENSATION PROTEIN B"/>
    <property type="match status" value="1"/>
</dbReference>
<evidence type="ECO:0000256" key="3">
    <source>
        <dbReference type="ARBA" id="ARBA00022829"/>
    </source>
</evidence>
<dbReference type="InterPro" id="IPR005234">
    <property type="entry name" value="ScpB_csome_segregation"/>
</dbReference>
<comment type="caution">
    <text evidence="5">The sequence shown here is derived from an EMBL/GenBank/DDBJ whole genome shotgun (WGS) entry which is preliminary data.</text>
</comment>
<name>A0A9D1F9E0_9FIRM</name>
<reference evidence="5" key="1">
    <citation type="submission" date="2020-10" db="EMBL/GenBank/DDBJ databases">
        <authorList>
            <person name="Gilroy R."/>
        </authorList>
    </citation>
    <scope>NUCLEOTIDE SEQUENCE</scope>
    <source>
        <strain evidence="5">ChiBcec16-1751</strain>
    </source>
</reference>
<dbReference type="AlphaFoldDB" id="A0A9D1F9E0"/>
<proteinExistence type="predicted"/>
<protein>
    <submittedName>
        <fullName evidence="5">SMC-Scp complex subunit ScpB</fullName>
    </submittedName>
</protein>
<dbReference type="NCBIfam" id="TIGR00281">
    <property type="entry name" value="SMC-Scp complex subunit ScpB"/>
    <property type="match status" value="1"/>
</dbReference>
<evidence type="ECO:0000256" key="2">
    <source>
        <dbReference type="ARBA" id="ARBA00022618"/>
    </source>
</evidence>
<sequence length="192" mass="21079">MEQTAIERAVAAILFAAGEPVGASRMAMAAGVSEEEIHTAVQSLMSRWNYERFGIRIVQLDDAYQMCSSGEMADVVTKALETRKPPRLSPAQLEALTIVAYYQPVTKAYIEQLRGVDSSYAVSALLSKQLITEAGRLNVPGRPILYETTPVFLRTFGLTSLEELPPIEKADIHIPEGQQLQLPEVSKEEGTV</sequence>
<dbReference type="InterPro" id="IPR036388">
    <property type="entry name" value="WH-like_DNA-bd_sf"/>
</dbReference>
<reference evidence="5" key="2">
    <citation type="journal article" date="2021" name="PeerJ">
        <title>Extensive microbial diversity within the chicken gut microbiome revealed by metagenomics and culture.</title>
        <authorList>
            <person name="Gilroy R."/>
            <person name="Ravi A."/>
            <person name="Getino M."/>
            <person name="Pursley I."/>
            <person name="Horton D.L."/>
            <person name="Alikhan N.F."/>
            <person name="Baker D."/>
            <person name="Gharbi K."/>
            <person name="Hall N."/>
            <person name="Watson M."/>
            <person name="Adriaenssens E.M."/>
            <person name="Foster-Nyarko E."/>
            <person name="Jarju S."/>
            <person name="Secka A."/>
            <person name="Antonio M."/>
            <person name="Oren A."/>
            <person name="Chaudhuri R.R."/>
            <person name="La Ragione R."/>
            <person name="Hildebrand F."/>
            <person name="Pallen M.J."/>
        </authorList>
    </citation>
    <scope>NUCLEOTIDE SEQUENCE</scope>
    <source>
        <strain evidence="5">ChiBcec16-1751</strain>
    </source>
</reference>
<organism evidence="5 6">
    <name type="scientific">Candidatus Avoscillospira avistercoris</name>
    <dbReference type="NCBI Taxonomy" id="2840707"/>
    <lineage>
        <taxon>Bacteria</taxon>
        <taxon>Bacillati</taxon>
        <taxon>Bacillota</taxon>
        <taxon>Clostridia</taxon>
        <taxon>Eubacteriales</taxon>
        <taxon>Oscillospiraceae</taxon>
        <taxon>Oscillospiraceae incertae sedis</taxon>
        <taxon>Candidatus Avoscillospira</taxon>
    </lineage>
</organism>
<dbReference type="Pfam" id="PF04079">
    <property type="entry name" value="SMC_ScpB"/>
    <property type="match status" value="1"/>
</dbReference>
<dbReference type="SUPFAM" id="SSF46785">
    <property type="entry name" value="Winged helix' DNA-binding domain"/>
    <property type="match status" value="2"/>
</dbReference>
<dbReference type="PIRSF" id="PIRSF019345">
    <property type="entry name" value="ScpB"/>
    <property type="match status" value="1"/>
</dbReference>
<dbReference type="Proteomes" id="UP000886741">
    <property type="component" value="Unassembled WGS sequence"/>
</dbReference>
<keyword evidence="2" id="KW-0132">Cell division</keyword>
<dbReference type="InterPro" id="IPR036390">
    <property type="entry name" value="WH_DNA-bd_sf"/>
</dbReference>
<evidence type="ECO:0000313" key="5">
    <source>
        <dbReference type="EMBL" id="HIS64738.1"/>
    </source>
</evidence>
<dbReference type="GO" id="GO:0051304">
    <property type="term" value="P:chromosome separation"/>
    <property type="evidence" value="ECO:0007669"/>
    <property type="project" value="InterPro"/>
</dbReference>
<dbReference type="PANTHER" id="PTHR34298:SF2">
    <property type="entry name" value="SEGREGATION AND CONDENSATION PROTEIN B"/>
    <property type="match status" value="1"/>
</dbReference>
<evidence type="ECO:0000313" key="6">
    <source>
        <dbReference type="Proteomes" id="UP000886741"/>
    </source>
</evidence>
<dbReference type="EMBL" id="DVJJ01000078">
    <property type="protein sequence ID" value="HIS64738.1"/>
    <property type="molecule type" value="Genomic_DNA"/>
</dbReference>
<keyword evidence="4" id="KW-0131">Cell cycle</keyword>
<accession>A0A9D1F9E0</accession>
<evidence type="ECO:0000256" key="4">
    <source>
        <dbReference type="ARBA" id="ARBA00023306"/>
    </source>
</evidence>
<gene>
    <name evidence="5" type="primary">scpB</name>
    <name evidence="5" type="ORF">IAA83_05120</name>
</gene>